<dbReference type="EMBL" id="DF237943">
    <property type="protein sequence ID" value="GAQ92362.1"/>
    <property type="molecule type" value="Genomic_DNA"/>
</dbReference>
<dbReference type="InterPro" id="IPR000477">
    <property type="entry name" value="RT_dom"/>
</dbReference>
<dbReference type="SUPFAM" id="SSF56672">
    <property type="entry name" value="DNA/RNA polymerases"/>
    <property type="match status" value="1"/>
</dbReference>
<dbReference type="Proteomes" id="UP000054558">
    <property type="component" value="Unassembled WGS sequence"/>
</dbReference>
<dbReference type="AlphaFoldDB" id="A0A1Y1IQP0"/>
<evidence type="ECO:0000256" key="2">
    <source>
        <dbReference type="SAM" id="SignalP"/>
    </source>
</evidence>
<protein>
    <recommendedName>
        <fullName evidence="3">Reverse transcriptase domain-containing protein</fullName>
    </recommendedName>
</protein>
<evidence type="ECO:0000313" key="4">
    <source>
        <dbReference type="EMBL" id="GAQ92362.1"/>
    </source>
</evidence>
<dbReference type="Gene3D" id="3.30.70.270">
    <property type="match status" value="1"/>
</dbReference>
<organism evidence="4 5">
    <name type="scientific">Klebsormidium nitens</name>
    <name type="common">Green alga</name>
    <name type="synonym">Ulothrix nitens</name>
    <dbReference type="NCBI Taxonomy" id="105231"/>
    <lineage>
        <taxon>Eukaryota</taxon>
        <taxon>Viridiplantae</taxon>
        <taxon>Streptophyta</taxon>
        <taxon>Klebsormidiophyceae</taxon>
        <taxon>Klebsormidiales</taxon>
        <taxon>Klebsormidiaceae</taxon>
        <taxon>Klebsormidium</taxon>
    </lineage>
</organism>
<evidence type="ECO:0000256" key="1">
    <source>
        <dbReference type="SAM" id="Phobius"/>
    </source>
</evidence>
<dbReference type="InterPro" id="IPR052055">
    <property type="entry name" value="Hepadnavirus_pol/RT"/>
</dbReference>
<feature type="domain" description="Reverse transcriptase" evidence="3">
    <location>
        <begin position="113"/>
        <end position="247"/>
    </location>
</feature>
<feature type="transmembrane region" description="Helical" evidence="1">
    <location>
        <begin position="228"/>
        <end position="247"/>
    </location>
</feature>
<evidence type="ECO:0000313" key="5">
    <source>
        <dbReference type="Proteomes" id="UP000054558"/>
    </source>
</evidence>
<dbReference type="InterPro" id="IPR043502">
    <property type="entry name" value="DNA/RNA_pol_sf"/>
</dbReference>
<evidence type="ECO:0000259" key="3">
    <source>
        <dbReference type="Pfam" id="PF00078"/>
    </source>
</evidence>
<proteinExistence type="predicted"/>
<keyword evidence="5" id="KW-1185">Reference proteome</keyword>
<reference evidence="4 5" key="1">
    <citation type="journal article" date="2014" name="Nat. Commun.">
        <title>Klebsormidium flaccidum genome reveals primary factors for plant terrestrial adaptation.</title>
        <authorList>
            <person name="Hori K."/>
            <person name="Maruyama F."/>
            <person name="Fujisawa T."/>
            <person name="Togashi T."/>
            <person name="Yamamoto N."/>
            <person name="Seo M."/>
            <person name="Sato S."/>
            <person name="Yamada T."/>
            <person name="Mori H."/>
            <person name="Tajima N."/>
            <person name="Moriyama T."/>
            <person name="Ikeuchi M."/>
            <person name="Watanabe M."/>
            <person name="Wada H."/>
            <person name="Kobayashi K."/>
            <person name="Saito M."/>
            <person name="Masuda T."/>
            <person name="Sasaki-Sekimoto Y."/>
            <person name="Mashiguchi K."/>
            <person name="Awai K."/>
            <person name="Shimojima M."/>
            <person name="Masuda S."/>
            <person name="Iwai M."/>
            <person name="Nobusawa T."/>
            <person name="Narise T."/>
            <person name="Kondo S."/>
            <person name="Saito H."/>
            <person name="Sato R."/>
            <person name="Murakawa M."/>
            <person name="Ihara Y."/>
            <person name="Oshima-Yamada Y."/>
            <person name="Ohtaka K."/>
            <person name="Satoh M."/>
            <person name="Sonobe K."/>
            <person name="Ishii M."/>
            <person name="Ohtani R."/>
            <person name="Kanamori-Sato M."/>
            <person name="Honoki R."/>
            <person name="Miyazaki D."/>
            <person name="Mochizuki H."/>
            <person name="Umetsu J."/>
            <person name="Higashi K."/>
            <person name="Shibata D."/>
            <person name="Kamiya Y."/>
            <person name="Sato N."/>
            <person name="Nakamura Y."/>
            <person name="Tabata S."/>
            <person name="Ida S."/>
            <person name="Kurokawa K."/>
            <person name="Ohta H."/>
        </authorList>
    </citation>
    <scope>NUCLEOTIDE SEQUENCE [LARGE SCALE GENOMIC DNA]</scope>
    <source>
        <strain evidence="4 5">NIES-2285</strain>
    </source>
</reference>
<accession>A0A1Y1IQP0</accession>
<gene>
    <name evidence="4" type="ORF">KFL_009940010</name>
</gene>
<keyword evidence="1" id="KW-1133">Transmembrane helix</keyword>
<keyword evidence="2" id="KW-0732">Signal</keyword>
<keyword evidence="1" id="KW-0812">Transmembrane</keyword>
<dbReference type="InterPro" id="IPR043128">
    <property type="entry name" value="Rev_trsase/Diguanyl_cyclase"/>
</dbReference>
<dbReference type="Gene3D" id="3.10.10.10">
    <property type="entry name" value="HIV Type 1 Reverse Transcriptase, subunit A, domain 1"/>
    <property type="match status" value="1"/>
</dbReference>
<dbReference type="Pfam" id="PF00078">
    <property type="entry name" value="RVT_1"/>
    <property type="match status" value="1"/>
</dbReference>
<sequence length="259" mass="29452">MAKSLVMAVTMFVGTADADPKKREQVKTMLARTVNPQEVDAMLEGQVPPANRVRESPTFYNNAPFAVGEVVKMVENGTLHVYRPGEGKPKVVNPLGVLNVPKGRLVDNARYVNLFSKRQPFKYETPRKVLNFLREKAYIASWDFKAGYYRILINPPFRKYFGIKVGAVYLHYNALCFGWSEACLLYTLLTQEAAKELRLRATFPVSCYLDDGITGSADFWRCLRAMNFIIKVLTLLGAVFSLLKWHLYGRRKRDPRSGS</sequence>
<feature type="chain" id="PRO_5013254144" description="Reverse transcriptase domain-containing protein" evidence="2">
    <location>
        <begin position="19"/>
        <end position="259"/>
    </location>
</feature>
<name>A0A1Y1IQP0_KLENI</name>
<feature type="signal peptide" evidence="2">
    <location>
        <begin position="1"/>
        <end position="18"/>
    </location>
</feature>
<dbReference type="PANTHER" id="PTHR33050">
    <property type="entry name" value="REVERSE TRANSCRIPTASE DOMAIN-CONTAINING PROTEIN"/>
    <property type="match status" value="1"/>
</dbReference>
<dbReference type="PANTHER" id="PTHR33050:SF7">
    <property type="entry name" value="RIBONUCLEASE H"/>
    <property type="match status" value="1"/>
</dbReference>
<keyword evidence="1" id="KW-0472">Membrane</keyword>